<reference evidence="3 4" key="1">
    <citation type="journal article" date="2022" name="J Glob Antimicrob Resist">
        <title>First complete genome of a multidrug resistant strain of the novel human pathogen Kalamiella piersonii (GABEKP28) identified in human saliva.</title>
        <authorList>
            <person name="McDonagh F."/>
            <person name="Singh N.K."/>
            <person name="Venkateswaran K."/>
            <person name="Lonappan A.M."/>
            <person name="Hallahan B."/>
            <person name="Tuohy A."/>
            <person name="Burke L."/>
            <person name="Kovarova A."/>
            <person name="Miliotis G."/>
        </authorList>
    </citation>
    <scope>NUCLEOTIDE SEQUENCE [LARGE SCALE GENOMIC DNA]</scope>
    <source>
        <strain evidence="3 4">GABEKP28</strain>
    </source>
</reference>
<keyword evidence="1" id="KW-1133">Transmembrane helix</keyword>
<evidence type="ECO:0000256" key="1">
    <source>
        <dbReference type="SAM" id="Phobius"/>
    </source>
</evidence>
<dbReference type="RefSeq" id="WP_269949772.1">
    <property type="nucleotide sequence ID" value="NZ_CP104758.1"/>
</dbReference>
<sequence>MNSVLERWLRLPLRGQIAMATACFVLATLVLWLLLVRPQRLAQQELRVDIARLEQSYQQQLAQLSALPAEALLRAQLTDIADHSDTPRAVPLETLLAARGSQLEAWQPESEPRSVTLLLAWEQFQPLFADLASTEVPFPARFLLEAHQGKVRARLWLESDDAR</sequence>
<evidence type="ECO:0000313" key="4">
    <source>
        <dbReference type="Proteomes" id="UP001211544"/>
    </source>
</evidence>
<name>A0AAJ5UA26_9GAMM</name>
<evidence type="ECO:0000259" key="2">
    <source>
        <dbReference type="Pfam" id="PF25319"/>
    </source>
</evidence>
<proteinExistence type="predicted"/>
<dbReference type="Pfam" id="PF25319">
    <property type="entry name" value="HofO"/>
    <property type="match status" value="1"/>
</dbReference>
<dbReference type="EMBL" id="CP104758">
    <property type="protein sequence ID" value="WBG91219.1"/>
    <property type="molecule type" value="Genomic_DNA"/>
</dbReference>
<dbReference type="InterPro" id="IPR057522">
    <property type="entry name" value="HofO_C"/>
</dbReference>
<evidence type="ECO:0000313" key="3">
    <source>
        <dbReference type="EMBL" id="WBG91219.1"/>
    </source>
</evidence>
<feature type="transmembrane region" description="Helical" evidence="1">
    <location>
        <begin position="17"/>
        <end position="36"/>
    </location>
</feature>
<feature type="domain" description="DNA utilization protein HofO C-terminal" evidence="2">
    <location>
        <begin position="92"/>
        <end position="161"/>
    </location>
</feature>
<keyword evidence="1" id="KW-0472">Membrane</keyword>
<accession>A0AAJ5UA26</accession>
<organism evidence="3 4">
    <name type="scientific">Pantoea piersonii</name>
    <dbReference type="NCBI Taxonomy" id="2364647"/>
    <lineage>
        <taxon>Bacteria</taxon>
        <taxon>Pseudomonadati</taxon>
        <taxon>Pseudomonadota</taxon>
        <taxon>Gammaproteobacteria</taxon>
        <taxon>Enterobacterales</taxon>
        <taxon>Erwiniaceae</taxon>
        <taxon>Pantoea</taxon>
    </lineage>
</organism>
<protein>
    <recommendedName>
        <fullName evidence="2">DNA utilization protein HofO C-terminal domain-containing protein</fullName>
    </recommendedName>
</protein>
<gene>
    <name evidence="3" type="ORF">N5580_01220</name>
</gene>
<dbReference type="AlphaFoldDB" id="A0AAJ5UA26"/>
<dbReference type="KEGG" id="kpie:N5580_01220"/>
<keyword evidence="1" id="KW-0812">Transmembrane</keyword>
<dbReference type="Proteomes" id="UP001211544">
    <property type="component" value="Chromosome"/>
</dbReference>
<keyword evidence="4" id="KW-1185">Reference proteome</keyword>